<feature type="compositionally biased region" description="Basic and acidic residues" evidence="6">
    <location>
        <begin position="919"/>
        <end position="929"/>
    </location>
</feature>
<evidence type="ECO:0000256" key="3">
    <source>
        <dbReference type="ARBA" id="ARBA00022737"/>
    </source>
</evidence>
<dbReference type="GO" id="GO:0043531">
    <property type="term" value="F:ADP binding"/>
    <property type="evidence" value="ECO:0007669"/>
    <property type="project" value="InterPro"/>
</dbReference>
<comment type="caution">
    <text evidence="10">The sequence shown here is derived from an EMBL/GenBank/DDBJ whole genome shotgun (WGS) entry which is preliminary data.</text>
</comment>
<proteinExistence type="predicted"/>
<dbReference type="SUPFAM" id="SSF52058">
    <property type="entry name" value="L domain-like"/>
    <property type="match status" value="1"/>
</dbReference>
<dbReference type="GO" id="GO:0006952">
    <property type="term" value="P:defense response"/>
    <property type="evidence" value="ECO:0007669"/>
    <property type="project" value="InterPro"/>
</dbReference>
<dbReference type="InterPro" id="IPR003591">
    <property type="entry name" value="Leu-rich_rpt_typical-subtyp"/>
</dbReference>
<keyword evidence="2" id="KW-0433">Leucine-rich repeat</keyword>
<dbReference type="Gene3D" id="3.80.10.10">
    <property type="entry name" value="Ribonuclease Inhibitor"/>
    <property type="match status" value="2"/>
</dbReference>
<dbReference type="Pfam" id="PF23282">
    <property type="entry name" value="WHD_ROQ1"/>
    <property type="match status" value="1"/>
</dbReference>
<dbReference type="InterPro" id="IPR044974">
    <property type="entry name" value="Disease_R_plants"/>
</dbReference>
<dbReference type="InterPro" id="IPR027417">
    <property type="entry name" value="P-loop_NTPase"/>
</dbReference>
<dbReference type="SMART" id="SM00369">
    <property type="entry name" value="LRR_TYP"/>
    <property type="match status" value="2"/>
</dbReference>
<feature type="domain" description="Disease resistance protein Roq1-like winged-helix" evidence="9">
    <location>
        <begin position="291"/>
        <end position="358"/>
    </location>
</feature>
<keyword evidence="4" id="KW-0520">NAD</keyword>
<evidence type="ECO:0000313" key="11">
    <source>
        <dbReference type="Proteomes" id="UP000288805"/>
    </source>
</evidence>
<dbReference type="EC" id="3.2.2.6" evidence="1"/>
<evidence type="ECO:0000256" key="1">
    <source>
        <dbReference type="ARBA" id="ARBA00011982"/>
    </source>
</evidence>
<accession>A0A438IE41</accession>
<feature type="compositionally biased region" description="Basic and acidic residues" evidence="6">
    <location>
        <begin position="939"/>
        <end position="949"/>
    </location>
</feature>
<dbReference type="SUPFAM" id="SSF52540">
    <property type="entry name" value="P-loop containing nucleoside triphosphate hydrolases"/>
    <property type="match status" value="1"/>
</dbReference>
<protein>
    <recommendedName>
        <fullName evidence="1">ADP-ribosyl cyclase/cyclic ADP-ribose hydrolase</fullName>
        <ecNumber evidence="1">3.2.2.6</ecNumber>
    </recommendedName>
</protein>
<dbReference type="EMBL" id="QGNW01000117">
    <property type="protein sequence ID" value="RVW95023.1"/>
    <property type="molecule type" value="Genomic_DNA"/>
</dbReference>
<dbReference type="InterPro" id="IPR058192">
    <property type="entry name" value="WHD_ROQ1-like"/>
</dbReference>
<dbReference type="PANTHER" id="PTHR11017">
    <property type="entry name" value="LEUCINE-RICH REPEAT-CONTAINING PROTEIN"/>
    <property type="match status" value="1"/>
</dbReference>
<evidence type="ECO:0000256" key="6">
    <source>
        <dbReference type="SAM" id="MobiDB-lite"/>
    </source>
</evidence>
<dbReference type="Pfam" id="PF00931">
    <property type="entry name" value="NB-ARC"/>
    <property type="match status" value="1"/>
</dbReference>
<sequence>MAMKARMMPSSLHVLLYFIMDRFESEFIQEIIGEIRRLTPKLVHVGENIVGMDENLKEVELLINAQSNGVSMVGIYGIGGIGKTTIAKVVYNDMLDQFQRHSFLENVREKSKDDHGLLELQKKLLCDILMEKNLKLRNINDGIKMVKRKCRIEKVLIVLDDVDCQKQLKFLAPNSECFHQGSIIIVTTRNKRCLDVHKSYSSYEAKGLAHTQAKELFCWNAFQQDHPEYEDLSNCILDYAKGLPLALVVLGSFLYQRDVDYWESTLHKLKTNPLEDIQKVLQISYDGLDNKWKELFLDIACFFRNEDKKVVTRILEGCKFHPKSGLTVLHERCLISITDDTIRMHDLLQEMGWAIVRQNFPEHPEEWSRLWELQDIKSVLPQNKGTKNIEGISINRSWDSKKRIQLTAEAFRKMNRLRLLKVKGDMPAKKLKVTDLSYSRHLVDISNISRCSKLKGFPDINFGSLKALELLDFSHCRNLESLPVSIYNLSSLKTLGITNCPKLEEMLEIKLGVDWPFSPLTCHISNSAITWYDDWHDCFSSLEALNPQCPLSSLVELSVRKFYGMEEDILSGSFHLSSLQILSLGNFPSVAEGILDKIFHLSSLVKLSLTKCKPTEEGIPGDIWNLSPLQQLSLRDCNLMEGKILNHICHLTSLEELYLGWNHFSSIPAGISRLSNLKALDLSHCKNLQQIPELPSSLRFLDAHCSDGISSSPSLLPIHSMVNCFKSEIEDRKVINHYSYFWGNGIGIVIPRSSGILEWITYRNMGRNEVTVELPPNWYKNDDLWGFALCCVYVAPAYESQYELGHISKDDAELEDEGPGFCCDLSIEGNNQSGDVGFFLLYSCCVKYDVSDMQWVICYPKLAIEESYHTNQWTHFKASFGGAQVEECGIRLVYTEDYEQKHPAMAQGSTSHGNFGEHGSVREDTDSKLTIKGIPQNRAQERSHTIKDP</sequence>
<name>A0A438IE41_VITVI</name>
<dbReference type="InterPro" id="IPR032675">
    <property type="entry name" value="LRR_dom_sf"/>
</dbReference>
<evidence type="ECO:0000256" key="2">
    <source>
        <dbReference type="ARBA" id="ARBA00022614"/>
    </source>
</evidence>
<evidence type="ECO:0000256" key="4">
    <source>
        <dbReference type="ARBA" id="ARBA00023027"/>
    </source>
</evidence>
<dbReference type="GO" id="GO:0061809">
    <property type="term" value="F:NAD+ nucleosidase activity, cyclic ADP-ribose generating"/>
    <property type="evidence" value="ECO:0007669"/>
    <property type="project" value="UniProtKB-EC"/>
</dbReference>
<evidence type="ECO:0000313" key="10">
    <source>
        <dbReference type="EMBL" id="RVW95023.1"/>
    </source>
</evidence>
<evidence type="ECO:0000256" key="5">
    <source>
        <dbReference type="ARBA" id="ARBA00047304"/>
    </source>
</evidence>
<evidence type="ECO:0000259" key="7">
    <source>
        <dbReference type="Pfam" id="PF00931"/>
    </source>
</evidence>
<feature type="domain" description="C-JID" evidence="8">
    <location>
        <begin position="756"/>
        <end position="898"/>
    </location>
</feature>
<dbReference type="InterPro" id="IPR001611">
    <property type="entry name" value="Leu-rich_rpt"/>
</dbReference>
<dbReference type="PRINTS" id="PR00364">
    <property type="entry name" value="DISEASERSIST"/>
</dbReference>
<dbReference type="InterPro" id="IPR045344">
    <property type="entry name" value="C-JID"/>
</dbReference>
<comment type="catalytic activity">
    <reaction evidence="5">
        <text>NAD(+) + H2O = ADP-D-ribose + nicotinamide + H(+)</text>
        <dbReference type="Rhea" id="RHEA:16301"/>
        <dbReference type="ChEBI" id="CHEBI:15377"/>
        <dbReference type="ChEBI" id="CHEBI:15378"/>
        <dbReference type="ChEBI" id="CHEBI:17154"/>
        <dbReference type="ChEBI" id="CHEBI:57540"/>
        <dbReference type="ChEBI" id="CHEBI:57967"/>
        <dbReference type="EC" id="3.2.2.6"/>
    </reaction>
    <physiologicalReaction direction="left-to-right" evidence="5">
        <dbReference type="Rhea" id="RHEA:16302"/>
    </physiologicalReaction>
</comment>
<dbReference type="Proteomes" id="UP000288805">
    <property type="component" value="Unassembled WGS sequence"/>
</dbReference>
<reference evidence="10 11" key="1">
    <citation type="journal article" date="2018" name="PLoS Genet.">
        <title>Population sequencing reveals clonal diversity and ancestral inbreeding in the grapevine cultivar Chardonnay.</title>
        <authorList>
            <person name="Roach M.J."/>
            <person name="Johnson D.L."/>
            <person name="Bohlmann J."/>
            <person name="van Vuuren H.J."/>
            <person name="Jones S.J."/>
            <person name="Pretorius I.S."/>
            <person name="Schmidt S.A."/>
            <person name="Borneman A.R."/>
        </authorList>
    </citation>
    <scope>NUCLEOTIDE SEQUENCE [LARGE SCALE GENOMIC DNA]</scope>
    <source>
        <strain evidence="11">cv. Chardonnay</strain>
        <tissue evidence="10">Leaf</tissue>
    </source>
</reference>
<dbReference type="AlphaFoldDB" id="A0A438IE41"/>
<keyword evidence="3" id="KW-0677">Repeat</keyword>
<dbReference type="Pfam" id="PF00560">
    <property type="entry name" value="LRR_1"/>
    <property type="match status" value="1"/>
</dbReference>
<organism evidence="10 11">
    <name type="scientific">Vitis vinifera</name>
    <name type="common">Grape</name>
    <dbReference type="NCBI Taxonomy" id="29760"/>
    <lineage>
        <taxon>Eukaryota</taxon>
        <taxon>Viridiplantae</taxon>
        <taxon>Streptophyta</taxon>
        <taxon>Embryophyta</taxon>
        <taxon>Tracheophyta</taxon>
        <taxon>Spermatophyta</taxon>
        <taxon>Magnoliopsida</taxon>
        <taxon>eudicotyledons</taxon>
        <taxon>Gunneridae</taxon>
        <taxon>Pentapetalae</taxon>
        <taxon>rosids</taxon>
        <taxon>Vitales</taxon>
        <taxon>Vitaceae</taxon>
        <taxon>Viteae</taxon>
        <taxon>Vitis</taxon>
    </lineage>
</organism>
<dbReference type="Gene3D" id="3.40.50.300">
    <property type="entry name" value="P-loop containing nucleotide triphosphate hydrolases"/>
    <property type="match status" value="1"/>
</dbReference>
<evidence type="ECO:0000259" key="9">
    <source>
        <dbReference type="Pfam" id="PF23282"/>
    </source>
</evidence>
<dbReference type="Gene3D" id="1.10.8.430">
    <property type="entry name" value="Helical domain of apoptotic protease-activating factors"/>
    <property type="match status" value="1"/>
</dbReference>
<dbReference type="InterPro" id="IPR002182">
    <property type="entry name" value="NB-ARC"/>
</dbReference>
<feature type="region of interest" description="Disordered" evidence="6">
    <location>
        <begin position="903"/>
        <end position="949"/>
    </location>
</feature>
<dbReference type="InterPro" id="IPR042197">
    <property type="entry name" value="Apaf_helical"/>
</dbReference>
<gene>
    <name evidence="10" type="primary">N_10</name>
    <name evidence="10" type="ORF">CK203_040005</name>
</gene>
<feature type="domain" description="NB-ARC" evidence="7">
    <location>
        <begin position="67"/>
        <end position="225"/>
    </location>
</feature>
<evidence type="ECO:0000259" key="8">
    <source>
        <dbReference type="Pfam" id="PF20160"/>
    </source>
</evidence>
<dbReference type="PANTHER" id="PTHR11017:SF570">
    <property type="entry name" value="DISEASE RESISTANCE PROTEIN (TIR-NBS CLASS)-RELATED"/>
    <property type="match status" value="1"/>
</dbReference>
<dbReference type="Pfam" id="PF20160">
    <property type="entry name" value="C-JID"/>
    <property type="match status" value="1"/>
</dbReference>